<reference evidence="2 3" key="1">
    <citation type="submission" date="2020-01" db="EMBL/GenBank/DDBJ databases">
        <title>Kibdelosporangium persica a novel Actinomycetes from a hot desert in Iran.</title>
        <authorList>
            <person name="Safaei N."/>
            <person name="Zaburannyi N."/>
            <person name="Mueller R."/>
            <person name="Wink J."/>
        </authorList>
    </citation>
    <scope>NUCLEOTIDE SEQUENCE [LARGE SCALE GENOMIC DNA]</scope>
    <source>
        <strain evidence="2 3">4NS15</strain>
    </source>
</reference>
<dbReference type="SUPFAM" id="SSF54593">
    <property type="entry name" value="Glyoxalase/Bleomycin resistance protein/Dihydroxybiphenyl dioxygenase"/>
    <property type="match status" value="1"/>
</dbReference>
<name>A0ABX2FKR3_9PSEU</name>
<dbReference type="InterPro" id="IPR025870">
    <property type="entry name" value="Glyoxalase-like_dom"/>
</dbReference>
<keyword evidence="3" id="KW-1185">Reference proteome</keyword>
<accession>A0ABX2FKR3</accession>
<dbReference type="InterPro" id="IPR029068">
    <property type="entry name" value="Glyas_Bleomycin-R_OHBP_Dase"/>
</dbReference>
<proteinExistence type="predicted"/>
<dbReference type="PANTHER" id="PTHR40265:SF1">
    <property type="entry name" value="GLYOXALASE-LIKE DOMAIN-CONTAINING PROTEIN"/>
    <property type="match status" value="1"/>
</dbReference>
<evidence type="ECO:0000259" key="1">
    <source>
        <dbReference type="Pfam" id="PF13468"/>
    </source>
</evidence>
<sequence>MYAMPDLARADGLGIDLSEGGSHVGRGTRNLLAGLGDGAYLEVIGPDPDQPEPDEPRPFGIDELTEPRLVAWAVRVRDIHDVVGRAKTKGYDPGPVLPMSRRRPDGVLLEWQLTPMTAGIMPFLIDWGGTPHPTESLPPGQELVSLTGFHPTPEEVHKGLEALGEHLVVNQGPFGLLAVLRTPNGEVVLR</sequence>
<evidence type="ECO:0000313" key="3">
    <source>
        <dbReference type="Proteomes" id="UP000763557"/>
    </source>
</evidence>
<organism evidence="2 3">
    <name type="scientific">Kibdelosporangium persicum</name>
    <dbReference type="NCBI Taxonomy" id="2698649"/>
    <lineage>
        <taxon>Bacteria</taxon>
        <taxon>Bacillati</taxon>
        <taxon>Actinomycetota</taxon>
        <taxon>Actinomycetes</taxon>
        <taxon>Pseudonocardiales</taxon>
        <taxon>Pseudonocardiaceae</taxon>
        <taxon>Kibdelosporangium</taxon>
    </lineage>
</organism>
<feature type="domain" description="Glyoxalase-like" evidence="1">
    <location>
        <begin position="11"/>
        <end position="163"/>
    </location>
</feature>
<dbReference type="Proteomes" id="UP000763557">
    <property type="component" value="Unassembled WGS sequence"/>
</dbReference>
<evidence type="ECO:0000313" key="2">
    <source>
        <dbReference type="EMBL" id="NRN71325.1"/>
    </source>
</evidence>
<dbReference type="PANTHER" id="PTHR40265">
    <property type="entry name" value="BLL2707 PROTEIN"/>
    <property type="match status" value="1"/>
</dbReference>
<dbReference type="Pfam" id="PF13468">
    <property type="entry name" value="Glyoxalase_3"/>
    <property type="match status" value="1"/>
</dbReference>
<comment type="caution">
    <text evidence="2">The sequence shown here is derived from an EMBL/GenBank/DDBJ whole genome shotgun (WGS) entry which is preliminary data.</text>
</comment>
<dbReference type="Gene3D" id="3.10.180.10">
    <property type="entry name" value="2,3-Dihydroxybiphenyl 1,2-Dioxygenase, domain 1"/>
    <property type="match status" value="1"/>
</dbReference>
<dbReference type="EMBL" id="JAAATY010000060">
    <property type="protein sequence ID" value="NRN71325.1"/>
    <property type="molecule type" value="Genomic_DNA"/>
</dbReference>
<gene>
    <name evidence="2" type="ORF">GC106_86050</name>
</gene>
<protein>
    <submittedName>
        <fullName evidence="2">VOC domain-containing protein</fullName>
    </submittedName>
</protein>